<evidence type="ECO:0000256" key="1">
    <source>
        <dbReference type="SAM" id="Phobius"/>
    </source>
</evidence>
<keyword evidence="1" id="KW-0812">Transmembrane</keyword>
<dbReference type="GO" id="GO:0016788">
    <property type="term" value="F:hydrolase activity, acting on ester bonds"/>
    <property type="evidence" value="ECO:0007669"/>
    <property type="project" value="TreeGrafter"/>
</dbReference>
<proteinExistence type="predicted"/>
<dbReference type="EMBL" id="VSSQ01071010">
    <property type="protein sequence ID" value="MPN22713.1"/>
    <property type="molecule type" value="Genomic_DNA"/>
</dbReference>
<reference evidence="2" key="1">
    <citation type="submission" date="2019-08" db="EMBL/GenBank/DDBJ databases">
        <authorList>
            <person name="Kucharzyk K."/>
            <person name="Murdoch R.W."/>
            <person name="Higgins S."/>
            <person name="Loffler F."/>
        </authorList>
    </citation>
    <scope>NUCLEOTIDE SEQUENCE</scope>
</reference>
<name>A0A645GG40_9ZZZZ</name>
<dbReference type="SUPFAM" id="SSF56300">
    <property type="entry name" value="Metallo-dependent phosphatases"/>
    <property type="match status" value="1"/>
</dbReference>
<protein>
    <recommendedName>
        <fullName evidence="3">Calcineurin-like phosphoesterase domain-containing protein</fullName>
    </recommendedName>
</protein>
<dbReference type="AlphaFoldDB" id="A0A645GG40"/>
<feature type="transmembrane region" description="Helical" evidence="1">
    <location>
        <begin position="173"/>
        <end position="194"/>
    </location>
</feature>
<keyword evidence="1" id="KW-1133">Transmembrane helix</keyword>
<dbReference type="GO" id="GO:0005737">
    <property type="term" value="C:cytoplasm"/>
    <property type="evidence" value="ECO:0007669"/>
    <property type="project" value="TreeGrafter"/>
</dbReference>
<comment type="caution">
    <text evidence="2">The sequence shown here is derived from an EMBL/GenBank/DDBJ whole genome shotgun (WGS) entry which is preliminary data.</text>
</comment>
<organism evidence="2">
    <name type="scientific">bioreactor metagenome</name>
    <dbReference type="NCBI Taxonomy" id="1076179"/>
    <lineage>
        <taxon>unclassified sequences</taxon>
        <taxon>metagenomes</taxon>
        <taxon>ecological metagenomes</taxon>
    </lineage>
</organism>
<dbReference type="InterPro" id="IPR029052">
    <property type="entry name" value="Metallo-depent_PP-like"/>
</dbReference>
<sequence length="195" mass="21868">MNGGRYIPSLLFQHIPVPEISNLIKRVPKKSTIGAIEGYGPFKGAHYAVNDKVCFENKLFGETPGSPHENTNEFEAVSEKGDVFGMYFGHDHRNNFAGRYQGMDLGYCPSCGFHVYGPGIKRALRVFEIDEKNPANYTTYTVTYEELCGKPLQKLTNFFYYVAPANLTDVKNIAVKVMGVVILIAIMFIIKNLLQ</sequence>
<dbReference type="PANTHER" id="PTHR32440">
    <property type="entry name" value="PHOSPHATASE DCR2-RELATED-RELATED"/>
    <property type="match status" value="1"/>
</dbReference>
<evidence type="ECO:0000313" key="2">
    <source>
        <dbReference type="EMBL" id="MPN22713.1"/>
    </source>
</evidence>
<accession>A0A645GG40</accession>
<keyword evidence="1" id="KW-0472">Membrane</keyword>
<gene>
    <name evidence="2" type="ORF">SDC9_170096</name>
</gene>
<evidence type="ECO:0008006" key="3">
    <source>
        <dbReference type="Google" id="ProtNLM"/>
    </source>
</evidence>